<name>A0ABW0R7F0_9BACL</name>
<feature type="transmembrane region" description="Helical" evidence="1">
    <location>
        <begin position="47"/>
        <end position="68"/>
    </location>
</feature>
<protein>
    <submittedName>
        <fullName evidence="2">Uncharacterized protein</fullName>
    </submittedName>
</protein>
<accession>A0ABW0R7F0</accession>
<sequence length="401" mass="45027">MDDKELRDQLTRGPLARNGFDEALRRRIHEEINNPRRRRPKLWMMPWARFGAAFTMLVAVLAGIWMWYSQTIEPSAMHSDQANLAGATATNETMASIYTKDDPRSAMLIGIRDDIPEGEEGGPSSSYRTLLIAPEDGELQVNASLEGIYMPFKMKFYRLDAVGDSLGKGVQTIASVPAGEALPPAIATDSAYRTNEKLLFAGNKYVSLLQTKTEANTGETTSRVWVKDIEQLAPKLRESAAKSADEPHYELTRLVLASSLYTDEWTIARQTGQWVIKVPGTAESSEQLLTRISNSTGIGPKLPTEVASYDKLWLNWDDIRKREPSAEDAFTSPTEDLLAVKTKDAIEVFAYRMKDEDMKPLTIELGERESIVMVQWAQDGYVNNWKQMLGQWIGTTNQNRL</sequence>
<evidence type="ECO:0000256" key="1">
    <source>
        <dbReference type="SAM" id="Phobius"/>
    </source>
</evidence>
<dbReference type="RefSeq" id="WP_378113758.1">
    <property type="nucleotide sequence ID" value="NZ_JBHSNC010000056.1"/>
</dbReference>
<keyword evidence="1" id="KW-0472">Membrane</keyword>
<dbReference type="Proteomes" id="UP001596108">
    <property type="component" value="Unassembled WGS sequence"/>
</dbReference>
<proteinExistence type="predicted"/>
<comment type="caution">
    <text evidence="2">The sequence shown here is derived from an EMBL/GenBank/DDBJ whole genome shotgun (WGS) entry which is preliminary data.</text>
</comment>
<keyword evidence="1" id="KW-1133">Transmembrane helix</keyword>
<organism evidence="2 3">
    <name type="scientific">Cohnella yongneupensis</name>
    <dbReference type="NCBI Taxonomy" id="425006"/>
    <lineage>
        <taxon>Bacteria</taxon>
        <taxon>Bacillati</taxon>
        <taxon>Bacillota</taxon>
        <taxon>Bacilli</taxon>
        <taxon>Bacillales</taxon>
        <taxon>Paenibacillaceae</taxon>
        <taxon>Cohnella</taxon>
    </lineage>
</organism>
<evidence type="ECO:0000313" key="3">
    <source>
        <dbReference type="Proteomes" id="UP001596108"/>
    </source>
</evidence>
<evidence type="ECO:0000313" key="2">
    <source>
        <dbReference type="EMBL" id="MFC5531797.1"/>
    </source>
</evidence>
<keyword evidence="3" id="KW-1185">Reference proteome</keyword>
<keyword evidence="1" id="KW-0812">Transmembrane</keyword>
<reference evidence="3" key="1">
    <citation type="journal article" date="2019" name="Int. J. Syst. Evol. Microbiol.">
        <title>The Global Catalogue of Microorganisms (GCM) 10K type strain sequencing project: providing services to taxonomists for standard genome sequencing and annotation.</title>
        <authorList>
            <consortium name="The Broad Institute Genomics Platform"/>
            <consortium name="The Broad Institute Genome Sequencing Center for Infectious Disease"/>
            <person name="Wu L."/>
            <person name="Ma J."/>
        </authorList>
    </citation>
    <scope>NUCLEOTIDE SEQUENCE [LARGE SCALE GENOMIC DNA]</scope>
    <source>
        <strain evidence="3">CGMCC 1.18578</strain>
    </source>
</reference>
<dbReference type="EMBL" id="JBHSNC010000056">
    <property type="protein sequence ID" value="MFC5531797.1"/>
    <property type="molecule type" value="Genomic_DNA"/>
</dbReference>
<gene>
    <name evidence="2" type="ORF">ACFPQ4_20465</name>
</gene>